<dbReference type="SMART" id="SM00421">
    <property type="entry name" value="HTH_LUXR"/>
    <property type="match status" value="1"/>
</dbReference>
<evidence type="ECO:0000256" key="1">
    <source>
        <dbReference type="ARBA" id="ARBA00022553"/>
    </source>
</evidence>
<dbReference type="Pfam" id="PF00072">
    <property type="entry name" value="Response_reg"/>
    <property type="match status" value="1"/>
</dbReference>
<dbReference type="InterPro" id="IPR011006">
    <property type="entry name" value="CheY-like_superfamily"/>
</dbReference>
<feature type="modified residue" description="4-aspartylphosphate" evidence="5">
    <location>
        <position position="58"/>
    </location>
</feature>
<dbReference type="EMBL" id="BAAAUT010000050">
    <property type="protein sequence ID" value="GAA3155204.1"/>
    <property type="molecule type" value="Genomic_DNA"/>
</dbReference>
<dbReference type="PROSITE" id="PS50110">
    <property type="entry name" value="RESPONSE_REGULATORY"/>
    <property type="match status" value="1"/>
</dbReference>
<dbReference type="RefSeq" id="WP_344864012.1">
    <property type="nucleotide sequence ID" value="NZ_BAAAUT010000050.1"/>
</dbReference>
<dbReference type="InterPro" id="IPR001789">
    <property type="entry name" value="Sig_transdc_resp-reg_receiver"/>
</dbReference>
<keyword evidence="3" id="KW-0238">DNA-binding</keyword>
<evidence type="ECO:0000256" key="2">
    <source>
        <dbReference type="ARBA" id="ARBA00023015"/>
    </source>
</evidence>
<accession>A0ABP6NPR8</accession>
<dbReference type="Pfam" id="PF00196">
    <property type="entry name" value="GerE"/>
    <property type="match status" value="1"/>
</dbReference>
<dbReference type="SUPFAM" id="SSF52172">
    <property type="entry name" value="CheY-like"/>
    <property type="match status" value="1"/>
</dbReference>
<dbReference type="PROSITE" id="PS50043">
    <property type="entry name" value="HTH_LUXR_2"/>
    <property type="match status" value="1"/>
</dbReference>
<dbReference type="InterPro" id="IPR000792">
    <property type="entry name" value="Tscrpt_reg_LuxR_C"/>
</dbReference>
<evidence type="ECO:0000259" key="7">
    <source>
        <dbReference type="PROSITE" id="PS50110"/>
    </source>
</evidence>
<dbReference type="Proteomes" id="UP001500320">
    <property type="component" value="Unassembled WGS sequence"/>
</dbReference>
<keyword evidence="9" id="KW-1185">Reference proteome</keyword>
<evidence type="ECO:0000313" key="8">
    <source>
        <dbReference type="EMBL" id="GAA3155204.1"/>
    </source>
</evidence>
<sequence>MPEHPLRLMIVDDHPVVRDGLRGMFDGVPDITVVAEAADGHQALALARAERPDVVLMDLRMPGLDGVGAIERLRADHPRVRVVVLTTYDADADVSRALAAGVAGYLLKDAPREELHQAVRTAAAGGRVLAPSVMALLVGGLAGGLAGGPAPAAAGVPSPRELEVLRLIAAGATNREAARALLISETTVKTHLSHVFAKLGVDNRAAAVAVAMERRLI</sequence>
<dbReference type="PANTHER" id="PTHR43214">
    <property type="entry name" value="TWO-COMPONENT RESPONSE REGULATOR"/>
    <property type="match status" value="1"/>
</dbReference>
<comment type="caution">
    <text evidence="8">The sequence shown here is derived from an EMBL/GenBank/DDBJ whole genome shotgun (WGS) entry which is preliminary data.</text>
</comment>
<dbReference type="PANTHER" id="PTHR43214:SF24">
    <property type="entry name" value="TRANSCRIPTIONAL REGULATORY PROTEIN NARL-RELATED"/>
    <property type="match status" value="1"/>
</dbReference>
<evidence type="ECO:0000313" key="9">
    <source>
        <dbReference type="Proteomes" id="UP001500320"/>
    </source>
</evidence>
<dbReference type="InterPro" id="IPR016032">
    <property type="entry name" value="Sig_transdc_resp-reg_C-effctor"/>
</dbReference>
<feature type="domain" description="Response regulatory" evidence="7">
    <location>
        <begin position="7"/>
        <end position="123"/>
    </location>
</feature>
<evidence type="ECO:0000256" key="4">
    <source>
        <dbReference type="ARBA" id="ARBA00023163"/>
    </source>
</evidence>
<dbReference type="InterPro" id="IPR039420">
    <property type="entry name" value="WalR-like"/>
</dbReference>
<dbReference type="CDD" id="cd06170">
    <property type="entry name" value="LuxR_C_like"/>
    <property type="match status" value="1"/>
</dbReference>
<gene>
    <name evidence="8" type="ORF">GCM10010466_52710</name>
</gene>
<keyword evidence="2" id="KW-0805">Transcription regulation</keyword>
<dbReference type="Gene3D" id="3.40.50.2300">
    <property type="match status" value="1"/>
</dbReference>
<protein>
    <submittedName>
        <fullName evidence="8">Response regulator transcription factor</fullName>
    </submittedName>
</protein>
<reference evidence="9" key="1">
    <citation type="journal article" date="2019" name="Int. J. Syst. Evol. Microbiol.">
        <title>The Global Catalogue of Microorganisms (GCM) 10K type strain sequencing project: providing services to taxonomists for standard genome sequencing and annotation.</title>
        <authorList>
            <consortium name="The Broad Institute Genomics Platform"/>
            <consortium name="The Broad Institute Genome Sequencing Center for Infectious Disease"/>
            <person name="Wu L."/>
            <person name="Ma J."/>
        </authorList>
    </citation>
    <scope>NUCLEOTIDE SEQUENCE [LARGE SCALE GENOMIC DNA]</scope>
    <source>
        <strain evidence="9">JCM 9373</strain>
    </source>
</reference>
<keyword evidence="4" id="KW-0804">Transcription</keyword>
<evidence type="ECO:0000256" key="3">
    <source>
        <dbReference type="ARBA" id="ARBA00023125"/>
    </source>
</evidence>
<proteinExistence type="predicted"/>
<dbReference type="SUPFAM" id="SSF46894">
    <property type="entry name" value="C-terminal effector domain of the bipartite response regulators"/>
    <property type="match status" value="1"/>
</dbReference>
<evidence type="ECO:0000256" key="5">
    <source>
        <dbReference type="PROSITE-ProRule" id="PRU00169"/>
    </source>
</evidence>
<name>A0ABP6NPR8_9ACTN</name>
<dbReference type="SMART" id="SM00448">
    <property type="entry name" value="REC"/>
    <property type="match status" value="1"/>
</dbReference>
<keyword evidence="1 5" id="KW-0597">Phosphoprotein</keyword>
<dbReference type="CDD" id="cd17535">
    <property type="entry name" value="REC_NarL-like"/>
    <property type="match status" value="1"/>
</dbReference>
<organism evidence="8 9">
    <name type="scientific">Planomonospora alba</name>
    <dbReference type="NCBI Taxonomy" id="161354"/>
    <lineage>
        <taxon>Bacteria</taxon>
        <taxon>Bacillati</taxon>
        <taxon>Actinomycetota</taxon>
        <taxon>Actinomycetes</taxon>
        <taxon>Streptosporangiales</taxon>
        <taxon>Streptosporangiaceae</taxon>
        <taxon>Planomonospora</taxon>
    </lineage>
</organism>
<dbReference type="PRINTS" id="PR00038">
    <property type="entry name" value="HTHLUXR"/>
</dbReference>
<feature type="domain" description="HTH luxR-type" evidence="6">
    <location>
        <begin position="150"/>
        <end position="215"/>
    </location>
</feature>
<dbReference type="InterPro" id="IPR058245">
    <property type="entry name" value="NreC/VraR/RcsB-like_REC"/>
</dbReference>
<evidence type="ECO:0000259" key="6">
    <source>
        <dbReference type="PROSITE" id="PS50043"/>
    </source>
</evidence>